<reference evidence="1 2" key="1">
    <citation type="journal article" date="2015" name="Genome Announc.">
        <title>Draft Genome Sequence of Burkholderia sp. Strain PML1(12), an Ectomycorrhizosphere-Inhabiting Bacterium with Effective Mineral-Weathering Ability.</title>
        <authorList>
            <person name="Uroz S."/>
            <person name="Oger P."/>
        </authorList>
    </citation>
    <scope>NUCLEOTIDE SEQUENCE [LARGE SCALE GENOMIC DNA]</scope>
    <source>
        <strain evidence="2">PML1(12)</strain>
    </source>
</reference>
<dbReference type="RefSeq" id="WP_047846892.1">
    <property type="nucleotide sequence ID" value="NZ_AEJF01000080.1"/>
</dbReference>
<dbReference type="EMBL" id="AEJF01000080">
    <property type="protein sequence ID" value="KLU25945.1"/>
    <property type="molecule type" value="Genomic_DNA"/>
</dbReference>
<sequence length="102" mass="11615">MIPYLSERENAVEHIHTICLRLFDSWCENRNVIPLAYLMHCWPLINSGPVSIRRLADTMWELRKYHAETLDGEDSGVLCDLADCIDEILGNSFGPFHIAANG</sequence>
<keyword evidence="2" id="KW-1185">Reference proteome</keyword>
<gene>
    <name evidence="1" type="ORF">EOS_12135</name>
</gene>
<organism evidence="1 2">
    <name type="scientific">Caballeronia mineralivorans PML1(12)</name>
    <dbReference type="NCBI Taxonomy" id="908627"/>
    <lineage>
        <taxon>Bacteria</taxon>
        <taxon>Pseudomonadati</taxon>
        <taxon>Pseudomonadota</taxon>
        <taxon>Betaproteobacteria</taxon>
        <taxon>Burkholderiales</taxon>
        <taxon>Burkholderiaceae</taxon>
        <taxon>Caballeronia</taxon>
    </lineage>
</organism>
<dbReference type="OrthoDB" id="9006962at2"/>
<dbReference type="Proteomes" id="UP000035963">
    <property type="component" value="Unassembled WGS sequence"/>
</dbReference>
<accession>A0A0J1CZI6</accession>
<dbReference type="AlphaFoldDB" id="A0A0J1CZI6"/>
<proteinExistence type="predicted"/>
<evidence type="ECO:0000313" key="1">
    <source>
        <dbReference type="EMBL" id="KLU25945.1"/>
    </source>
</evidence>
<name>A0A0J1CZI6_9BURK</name>
<comment type="caution">
    <text evidence="1">The sequence shown here is derived from an EMBL/GenBank/DDBJ whole genome shotgun (WGS) entry which is preliminary data.</text>
</comment>
<evidence type="ECO:0000313" key="2">
    <source>
        <dbReference type="Proteomes" id="UP000035963"/>
    </source>
</evidence>
<dbReference type="PATRIC" id="fig|908627.4.peg.2692"/>
<protein>
    <submittedName>
        <fullName evidence="1">Uncharacterized protein</fullName>
    </submittedName>
</protein>